<proteinExistence type="predicted"/>
<reference evidence="2" key="1">
    <citation type="journal article" date="2019" name="Environ. Microbiol.">
        <title>Fungal ecological strategies reflected in gene transcription - a case study of two litter decomposers.</title>
        <authorList>
            <person name="Barbi F."/>
            <person name="Kohler A."/>
            <person name="Barry K."/>
            <person name="Baskaran P."/>
            <person name="Daum C."/>
            <person name="Fauchery L."/>
            <person name="Ihrmark K."/>
            <person name="Kuo A."/>
            <person name="LaButti K."/>
            <person name="Lipzen A."/>
            <person name="Morin E."/>
            <person name="Grigoriev I.V."/>
            <person name="Henrissat B."/>
            <person name="Lindahl B."/>
            <person name="Martin F."/>
        </authorList>
    </citation>
    <scope>NUCLEOTIDE SEQUENCE</scope>
    <source>
        <strain evidence="2">JB14</strain>
    </source>
</reference>
<protein>
    <submittedName>
        <fullName evidence="2">Uncharacterized protein</fullName>
    </submittedName>
</protein>
<feature type="region of interest" description="Disordered" evidence="1">
    <location>
        <begin position="27"/>
        <end position="88"/>
    </location>
</feature>
<accession>A0A6A4HAX4</accession>
<dbReference type="Proteomes" id="UP000799118">
    <property type="component" value="Unassembled WGS sequence"/>
</dbReference>
<feature type="region of interest" description="Disordered" evidence="1">
    <location>
        <begin position="117"/>
        <end position="142"/>
    </location>
</feature>
<organism evidence="2 3">
    <name type="scientific">Gymnopus androsaceus JB14</name>
    <dbReference type="NCBI Taxonomy" id="1447944"/>
    <lineage>
        <taxon>Eukaryota</taxon>
        <taxon>Fungi</taxon>
        <taxon>Dikarya</taxon>
        <taxon>Basidiomycota</taxon>
        <taxon>Agaricomycotina</taxon>
        <taxon>Agaricomycetes</taxon>
        <taxon>Agaricomycetidae</taxon>
        <taxon>Agaricales</taxon>
        <taxon>Marasmiineae</taxon>
        <taxon>Omphalotaceae</taxon>
        <taxon>Gymnopus</taxon>
    </lineage>
</organism>
<sequence>MNGMALTGEYAIPSSSVYREELLSHLRGPSVSPSHAATIATTTTTTTNTATGSSQPFMTHASSSYSNPNSYVRANPYPPSSSQSQSNVPCYAPCDSYDSAVSNQIGVISPYGVAAGPSTVSSLSHPSSPISSGSSSLTGWAG</sequence>
<dbReference type="AlphaFoldDB" id="A0A6A4HAX4"/>
<keyword evidence="3" id="KW-1185">Reference proteome</keyword>
<evidence type="ECO:0000256" key="1">
    <source>
        <dbReference type="SAM" id="MobiDB-lite"/>
    </source>
</evidence>
<feature type="compositionally biased region" description="Low complexity" evidence="1">
    <location>
        <begin position="36"/>
        <end position="51"/>
    </location>
</feature>
<dbReference type="EMBL" id="ML769540">
    <property type="protein sequence ID" value="KAE9394920.1"/>
    <property type="molecule type" value="Genomic_DNA"/>
</dbReference>
<gene>
    <name evidence="2" type="ORF">BT96DRAFT_998048</name>
</gene>
<name>A0A6A4HAX4_9AGAR</name>
<evidence type="ECO:0000313" key="2">
    <source>
        <dbReference type="EMBL" id="KAE9394920.1"/>
    </source>
</evidence>
<evidence type="ECO:0000313" key="3">
    <source>
        <dbReference type="Proteomes" id="UP000799118"/>
    </source>
</evidence>
<feature type="compositionally biased region" description="Polar residues" evidence="1">
    <location>
        <begin position="52"/>
        <end position="72"/>
    </location>
</feature>
<feature type="compositionally biased region" description="Low complexity" evidence="1">
    <location>
        <begin position="117"/>
        <end position="136"/>
    </location>
</feature>